<dbReference type="PANTHER" id="PTHR30188:SF4">
    <property type="entry name" value="PROTEIN TRIGALACTOSYLDIACYLGLYCEROL 1, CHLOROPLASTIC"/>
    <property type="match status" value="1"/>
</dbReference>
<dbReference type="Proteomes" id="UP001597229">
    <property type="component" value="Unassembled WGS sequence"/>
</dbReference>
<reference evidence="3" key="1">
    <citation type="journal article" date="2019" name="Int. J. Syst. Evol. Microbiol.">
        <title>The Global Catalogue of Microorganisms (GCM) 10K type strain sequencing project: providing services to taxonomists for standard genome sequencing and annotation.</title>
        <authorList>
            <consortium name="The Broad Institute Genomics Platform"/>
            <consortium name="The Broad Institute Genome Sequencing Center for Infectious Disease"/>
            <person name="Wu L."/>
            <person name="Ma J."/>
        </authorList>
    </citation>
    <scope>NUCLEOTIDE SEQUENCE [LARGE SCALE GENOMIC DNA]</scope>
    <source>
        <strain evidence="3">CCUG 52478</strain>
    </source>
</reference>
<feature type="transmembrane region" description="Helical" evidence="1">
    <location>
        <begin position="125"/>
        <end position="150"/>
    </location>
</feature>
<dbReference type="EMBL" id="JBHTLX010000020">
    <property type="protein sequence ID" value="MFD1248913.1"/>
    <property type="molecule type" value="Genomic_DNA"/>
</dbReference>
<feature type="transmembrane region" description="Helical" evidence="1">
    <location>
        <begin position="156"/>
        <end position="175"/>
    </location>
</feature>
<feature type="transmembrane region" description="Helical" evidence="1">
    <location>
        <begin position="80"/>
        <end position="104"/>
    </location>
</feature>
<feature type="transmembrane region" description="Helical" evidence="1">
    <location>
        <begin position="223"/>
        <end position="242"/>
    </location>
</feature>
<organism evidence="2 3">
    <name type="scientific">Nocardioides ginsengisoli</name>
    <dbReference type="NCBI Taxonomy" id="363868"/>
    <lineage>
        <taxon>Bacteria</taxon>
        <taxon>Bacillati</taxon>
        <taxon>Actinomycetota</taxon>
        <taxon>Actinomycetes</taxon>
        <taxon>Propionibacteriales</taxon>
        <taxon>Nocardioidaceae</taxon>
        <taxon>Nocardioides</taxon>
    </lineage>
</organism>
<accession>A0ABW3W0T8</accession>
<sequence length="247" mass="25368">MVAMFADACAVTVRALVRRRFSWWEFLLQTRFLASVALLPTILIAIPFGLVLVLTVGGLTSQVGAASLVGGVNSVGTVRQAAPIISGIVLAGAGGSAICADLGSRTIRSEIAAMRVMAVDPLERLVAPRILATVLVSVLLNGVVAFVGIVSGYLSAVYLLNSTAGGFLHSFSAFAQPADLLESTLKAALFGLIAALVASYQGMNAQHGPAGVGDAVNRSVVLTGVLLFVINLVVSQVFLLAAPPRVG</sequence>
<keyword evidence="1" id="KW-0472">Membrane</keyword>
<proteinExistence type="predicted"/>
<name>A0ABW3W0T8_9ACTN</name>
<feature type="transmembrane region" description="Helical" evidence="1">
    <location>
        <begin position="187"/>
        <end position="203"/>
    </location>
</feature>
<protein>
    <submittedName>
        <fullName evidence="2">MlaE family ABC transporter permease</fullName>
    </submittedName>
</protein>
<keyword evidence="1" id="KW-0812">Transmembrane</keyword>
<dbReference type="RefSeq" id="WP_379228886.1">
    <property type="nucleotide sequence ID" value="NZ_JBHTLX010000020.1"/>
</dbReference>
<evidence type="ECO:0000313" key="3">
    <source>
        <dbReference type="Proteomes" id="UP001597229"/>
    </source>
</evidence>
<evidence type="ECO:0000313" key="2">
    <source>
        <dbReference type="EMBL" id="MFD1248913.1"/>
    </source>
</evidence>
<dbReference type="Pfam" id="PF02405">
    <property type="entry name" value="MlaE"/>
    <property type="match status" value="1"/>
</dbReference>
<keyword evidence="1" id="KW-1133">Transmembrane helix</keyword>
<dbReference type="InterPro" id="IPR030802">
    <property type="entry name" value="Permease_MalE"/>
</dbReference>
<comment type="caution">
    <text evidence="2">The sequence shown here is derived from an EMBL/GenBank/DDBJ whole genome shotgun (WGS) entry which is preliminary data.</text>
</comment>
<gene>
    <name evidence="2" type="ORF">ACFQ3F_14025</name>
</gene>
<keyword evidence="3" id="KW-1185">Reference proteome</keyword>
<dbReference type="PANTHER" id="PTHR30188">
    <property type="entry name" value="ABC TRANSPORTER PERMEASE PROTEIN-RELATED"/>
    <property type="match status" value="1"/>
</dbReference>
<evidence type="ECO:0000256" key="1">
    <source>
        <dbReference type="SAM" id="Phobius"/>
    </source>
</evidence>
<feature type="transmembrane region" description="Helical" evidence="1">
    <location>
        <begin position="32"/>
        <end position="60"/>
    </location>
</feature>